<reference evidence="2" key="1">
    <citation type="journal article" date="2021" name="Nat. Commun.">
        <title>Genetic determinants of endophytism in the Arabidopsis root mycobiome.</title>
        <authorList>
            <person name="Mesny F."/>
            <person name="Miyauchi S."/>
            <person name="Thiergart T."/>
            <person name="Pickel B."/>
            <person name="Atanasova L."/>
            <person name="Karlsson M."/>
            <person name="Huettel B."/>
            <person name="Barry K.W."/>
            <person name="Haridas S."/>
            <person name="Chen C."/>
            <person name="Bauer D."/>
            <person name="Andreopoulos W."/>
            <person name="Pangilinan J."/>
            <person name="LaButti K."/>
            <person name="Riley R."/>
            <person name="Lipzen A."/>
            <person name="Clum A."/>
            <person name="Drula E."/>
            <person name="Henrissat B."/>
            <person name="Kohler A."/>
            <person name="Grigoriev I.V."/>
            <person name="Martin F.M."/>
            <person name="Hacquard S."/>
        </authorList>
    </citation>
    <scope>NUCLEOTIDE SEQUENCE</scope>
    <source>
        <strain evidence="2">MPI-CAGE-AT-0016</strain>
    </source>
</reference>
<protein>
    <submittedName>
        <fullName evidence="2">Uncharacterized protein</fullName>
    </submittedName>
</protein>
<comment type="caution">
    <text evidence="2">The sequence shown here is derived from an EMBL/GenBank/DDBJ whole genome shotgun (WGS) entry which is preliminary data.</text>
</comment>
<dbReference type="EMBL" id="JAGPXD010000001">
    <property type="protein sequence ID" value="KAH7374565.1"/>
    <property type="molecule type" value="Genomic_DNA"/>
</dbReference>
<gene>
    <name evidence="2" type="ORF">B0T11DRAFT_1581</name>
</gene>
<sequence length="317" mass="34788">MGLVLHSSPADPIFSQRHFPPESPRARRYHGRDRAGLIRAVLARPVTGDALSATKADLLRRRTGSSTPSIPRRRAPRHGPFVTDTDDDSIRLARSTVALPSDGSRDRVPSLERQDAFRDPSTTRPAPLRSLSQGCEDEDPEVAELYRLGLLYDDEHLRGAGFGLNAIIRDEPSYTVTLAVRSPRRHRKGSHRDPAAPAKLPMDWTFTGLVEDDDVARYLVSDKSSTDPEPRRGYRMVWRAAPAADSAPDGPSSETASFYSLQRSAHSDSHGPDRGDDFDIDDMGWAVLSRARDDDDDAVLATEDAATGAWLVLGDGS</sequence>
<name>A0A8K0TQ38_9PEZI</name>
<evidence type="ECO:0000256" key="1">
    <source>
        <dbReference type="SAM" id="MobiDB-lite"/>
    </source>
</evidence>
<feature type="region of interest" description="Disordered" evidence="1">
    <location>
        <begin position="59"/>
        <end position="136"/>
    </location>
</feature>
<evidence type="ECO:0000313" key="3">
    <source>
        <dbReference type="Proteomes" id="UP000813385"/>
    </source>
</evidence>
<dbReference type="Proteomes" id="UP000813385">
    <property type="component" value="Unassembled WGS sequence"/>
</dbReference>
<keyword evidence="3" id="KW-1185">Reference proteome</keyword>
<organism evidence="2 3">
    <name type="scientific">Plectosphaerella cucumerina</name>
    <dbReference type="NCBI Taxonomy" id="40658"/>
    <lineage>
        <taxon>Eukaryota</taxon>
        <taxon>Fungi</taxon>
        <taxon>Dikarya</taxon>
        <taxon>Ascomycota</taxon>
        <taxon>Pezizomycotina</taxon>
        <taxon>Sordariomycetes</taxon>
        <taxon>Hypocreomycetidae</taxon>
        <taxon>Glomerellales</taxon>
        <taxon>Plectosphaerellaceae</taxon>
        <taxon>Plectosphaerella</taxon>
    </lineage>
</organism>
<accession>A0A8K0TQ38</accession>
<proteinExistence type="predicted"/>
<dbReference type="OrthoDB" id="5207704at2759"/>
<evidence type="ECO:0000313" key="2">
    <source>
        <dbReference type="EMBL" id="KAH7374565.1"/>
    </source>
</evidence>
<feature type="region of interest" description="Disordered" evidence="1">
    <location>
        <begin position="1"/>
        <end position="30"/>
    </location>
</feature>
<feature type="compositionally biased region" description="Basic and acidic residues" evidence="1">
    <location>
        <begin position="103"/>
        <end position="118"/>
    </location>
</feature>
<dbReference type="AlphaFoldDB" id="A0A8K0TQ38"/>